<proteinExistence type="predicted"/>
<evidence type="ECO:0000313" key="4">
    <source>
        <dbReference type="Proteomes" id="UP001157134"/>
    </source>
</evidence>
<dbReference type="CDD" id="cd06259">
    <property type="entry name" value="YdcF-like"/>
    <property type="match status" value="1"/>
</dbReference>
<dbReference type="EMBL" id="BSSV01000007">
    <property type="protein sequence ID" value="GLX86836.1"/>
    <property type="molecule type" value="Genomic_DNA"/>
</dbReference>
<keyword evidence="1" id="KW-1133">Transmembrane helix</keyword>
<keyword evidence="1" id="KW-0472">Membrane</keyword>
<protein>
    <submittedName>
        <fullName evidence="3">Membrane protein</fullName>
    </submittedName>
</protein>
<keyword evidence="4" id="KW-1185">Reference proteome</keyword>
<dbReference type="InterPro" id="IPR051599">
    <property type="entry name" value="Cell_Envelope_Assoc"/>
</dbReference>
<sequence>MDFLFFLKKLFGILVSPTGFILIGLLLAIFLFKSRPKASLGWLISSFCLFLLASMPPVADRLLYPIENQYDALNTIPRNSEYIVVLGCAHISDETMPALSQLKDCSLARINEAVRLYRQKPNLTIITSGSGHGQSEPNAQIVKRAAIELGVPANKILTENYPLDTEEEAQLIGPRVKGKGVILVTSASHMPRAVKFFRQYGTEVTPAPTQFLVKDFYGEKTWGYYMPRPDALYKTSRVVYERFGQLWQWLKS</sequence>
<dbReference type="Gene3D" id="3.40.50.620">
    <property type="entry name" value="HUPs"/>
    <property type="match status" value="1"/>
</dbReference>
<evidence type="ECO:0000256" key="1">
    <source>
        <dbReference type="SAM" id="Phobius"/>
    </source>
</evidence>
<evidence type="ECO:0000313" key="3">
    <source>
        <dbReference type="EMBL" id="GLX86836.1"/>
    </source>
</evidence>
<organism evidence="3 4">
    <name type="scientific">Thalassotalea loyana</name>
    <dbReference type="NCBI Taxonomy" id="280483"/>
    <lineage>
        <taxon>Bacteria</taxon>
        <taxon>Pseudomonadati</taxon>
        <taxon>Pseudomonadota</taxon>
        <taxon>Gammaproteobacteria</taxon>
        <taxon>Alteromonadales</taxon>
        <taxon>Colwelliaceae</taxon>
        <taxon>Thalassotalea</taxon>
    </lineage>
</organism>
<dbReference type="PANTHER" id="PTHR30336:SF4">
    <property type="entry name" value="ENVELOPE BIOGENESIS FACTOR ELYC"/>
    <property type="match status" value="1"/>
</dbReference>
<dbReference type="InterPro" id="IPR003848">
    <property type="entry name" value="DUF218"/>
</dbReference>
<feature type="transmembrane region" description="Helical" evidence="1">
    <location>
        <begin position="12"/>
        <end position="32"/>
    </location>
</feature>
<dbReference type="RefSeq" id="WP_284300254.1">
    <property type="nucleotide sequence ID" value="NZ_BSSV01000007.1"/>
</dbReference>
<dbReference type="Proteomes" id="UP001157134">
    <property type="component" value="Unassembled WGS sequence"/>
</dbReference>
<evidence type="ECO:0000259" key="2">
    <source>
        <dbReference type="Pfam" id="PF02698"/>
    </source>
</evidence>
<name>A0ABQ6HIP1_9GAMM</name>
<comment type="caution">
    <text evidence="3">The sequence shown here is derived from an EMBL/GenBank/DDBJ whole genome shotgun (WGS) entry which is preliminary data.</text>
</comment>
<dbReference type="Pfam" id="PF02698">
    <property type="entry name" value="DUF218"/>
    <property type="match status" value="1"/>
</dbReference>
<feature type="domain" description="DUF218" evidence="2">
    <location>
        <begin position="81"/>
        <end position="243"/>
    </location>
</feature>
<feature type="transmembrane region" description="Helical" evidence="1">
    <location>
        <begin position="39"/>
        <end position="59"/>
    </location>
</feature>
<gene>
    <name evidence="3" type="primary">ycbC</name>
    <name evidence="3" type="ORF">tloyanaT_30890</name>
</gene>
<accession>A0ABQ6HIP1</accession>
<keyword evidence="1" id="KW-0812">Transmembrane</keyword>
<reference evidence="3 4" key="1">
    <citation type="submission" date="2023-03" db="EMBL/GenBank/DDBJ databases">
        <title>Thalassotalea loyana LMG 22536T draft genome sequence.</title>
        <authorList>
            <person name="Sawabe T."/>
        </authorList>
    </citation>
    <scope>NUCLEOTIDE SEQUENCE [LARGE SCALE GENOMIC DNA]</scope>
    <source>
        <strain evidence="3 4">LMG 22536</strain>
    </source>
</reference>
<dbReference type="InterPro" id="IPR014729">
    <property type="entry name" value="Rossmann-like_a/b/a_fold"/>
</dbReference>
<dbReference type="PANTHER" id="PTHR30336">
    <property type="entry name" value="INNER MEMBRANE PROTEIN, PROBABLE PERMEASE"/>
    <property type="match status" value="1"/>
</dbReference>